<feature type="compositionally biased region" description="Polar residues" evidence="1">
    <location>
        <begin position="1"/>
        <end position="11"/>
    </location>
</feature>
<dbReference type="NCBIfam" id="NF040464">
    <property type="entry name" value="SCO3374_fam"/>
    <property type="match status" value="1"/>
</dbReference>
<feature type="region of interest" description="Disordered" evidence="1">
    <location>
        <begin position="162"/>
        <end position="181"/>
    </location>
</feature>
<gene>
    <name evidence="2" type="ORF">OFY01_01295</name>
</gene>
<protein>
    <submittedName>
        <fullName evidence="2">SCO3374 family protein</fullName>
    </submittedName>
</protein>
<dbReference type="Proteomes" id="UP001163064">
    <property type="component" value="Unassembled WGS sequence"/>
</dbReference>
<reference evidence="2" key="1">
    <citation type="submission" date="2022-10" db="EMBL/GenBank/DDBJ databases">
        <title>Streptomyces beihaiensis sp. nov., a chitin degrading actinobacterium, isolated from shrimp pond soil.</title>
        <authorList>
            <person name="Xie J."/>
            <person name="Shen N."/>
        </authorList>
    </citation>
    <scope>NUCLEOTIDE SEQUENCE</scope>
    <source>
        <strain evidence="2">GXMU-J5</strain>
    </source>
</reference>
<dbReference type="RefSeq" id="WP_266595440.1">
    <property type="nucleotide sequence ID" value="NZ_JAPHNL010000004.1"/>
</dbReference>
<dbReference type="EMBL" id="JAPHNL010000004">
    <property type="protein sequence ID" value="MCX3058428.1"/>
    <property type="molecule type" value="Genomic_DNA"/>
</dbReference>
<keyword evidence="3" id="KW-1185">Reference proteome</keyword>
<name>A0ABT3TN06_9ACTN</name>
<proteinExistence type="predicted"/>
<feature type="region of interest" description="Disordered" evidence="1">
    <location>
        <begin position="1"/>
        <end position="30"/>
    </location>
</feature>
<feature type="compositionally biased region" description="Polar residues" evidence="1">
    <location>
        <begin position="212"/>
        <end position="236"/>
    </location>
</feature>
<feature type="region of interest" description="Disordered" evidence="1">
    <location>
        <begin position="209"/>
        <end position="249"/>
    </location>
</feature>
<accession>A0ABT3TN06</accession>
<dbReference type="InterPro" id="IPR047919">
    <property type="entry name" value="SCO3374-like"/>
</dbReference>
<organism evidence="2 3">
    <name type="scientific">Streptomyces beihaiensis</name>
    <dbReference type="NCBI Taxonomy" id="2984495"/>
    <lineage>
        <taxon>Bacteria</taxon>
        <taxon>Bacillati</taxon>
        <taxon>Actinomycetota</taxon>
        <taxon>Actinomycetes</taxon>
        <taxon>Kitasatosporales</taxon>
        <taxon>Streptomycetaceae</taxon>
        <taxon>Streptomyces</taxon>
    </lineage>
</organism>
<sequence length="249" mass="25620">MVPTTGTTLSASFPAPRRPLEAAGDVTGPDPVRQWYERELGWAVRRGPDGPLLPTGLGFDVLELPADAGFGMLRRLDPRSPVALSGETMQLLVAAGSADELPGLLEWLEWGSLPQDLVAVGAGGSIGAPTPPGMTGPQEAAVWVRPPEPGRETEPVLAELRSPTAAPTGPAASAASAWSAAGGGGGAPDLVRLVDMAATQCHRARLRRACAQRSTSSGRTSGQASTGQPLAFSYSSRIVAGTRPRSLTS</sequence>
<evidence type="ECO:0000256" key="1">
    <source>
        <dbReference type="SAM" id="MobiDB-lite"/>
    </source>
</evidence>
<feature type="compositionally biased region" description="Low complexity" evidence="1">
    <location>
        <begin position="162"/>
        <end position="180"/>
    </location>
</feature>
<evidence type="ECO:0000313" key="3">
    <source>
        <dbReference type="Proteomes" id="UP001163064"/>
    </source>
</evidence>
<evidence type="ECO:0000313" key="2">
    <source>
        <dbReference type="EMBL" id="MCX3058428.1"/>
    </source>
</evidence>
<comment type="caution">
    <text evidence="2">The sequence shown here is derived from an EMBL/GenBank/DDBJ whole genome shotgun (WGS) entry which is preliminary data.</text>
</comment>